<gene>
    <name evidence="2" type="ORF">A9C19_02450</name>
</gene>
<dbReference type="OrthoDB" id="2622010at2"/>
<keyword evidence="1" id="KW-1133">Transmembrane helix</keyword>
<feature type="transmembrane region" description="Helical" evidence="1">
    <location>
        <begin position="93"/>
        <end position="112"/>
    </location>
</feature>
<reference evidence="2 3" key="1">
    <citation type="journal article" date="2016" name="Sci. Rep.">
        <title>Complete genome sequence and transcriptomic analysis of a novel marine strain Bacillus weihaiensis reveals the mechanism of brown algae degradation.</title>
        <authorList>
            <person name="Zhu Y."/>
            <person name="Chen P."/>
            <person name="Bao Y."/>
            <person name="Men Y."/>
            <person name="Zeng Y."/>
            <person name="Yang J."/>
            <person name="Sun J."/>
            <person name="Sun Y."/>
        </authorList>
    </citation>
    <scope>NUCLEOTIDE SEQUENCE [LARGE SCALE GENOMIC DNA]</scope>
    <source>
        <strain evidence="2 3">Alg07</strain>
    </source>
</reference>
<proteinExistence type="predicted"/>
<sequence length="170" mass="20181">MEKKILKTLLFIGLLLFPFAFKRENLKENLLIFFLKGYLSSFIATVLVKNKNISYPIRLMPKYFSISVVFDYLLFPILCIFFNQTSLNSRPHIIVFQSFLYSMPMTILEVLFEKYTDLIKYKHHWNWLITYLTLTTTLLVVRVFISFLRKLSLEGAQNKSQNNTVNLKEM</sequence>
<evidence type="ECO:0000313" key="3">
    <source>
        <dbReference type="Proteomes" id="UP000181936"/>
    </source>
</evidence>
<protein>
    <submittedName>
        <fullName evidence="2">Uncharacterized protein</fullName>
    </submittedName>
</protein>
<feature type="transmembrane region" description="Helical" evidence="1">
    <location>
        <begin position="124"/>
        <end position="145"/>
    </location>
</feature>
<dbReference type="EMBL" id="CP016020">
    <property type="protein sequence ID" value="APH03709.1"/>
    <property type="molecule type" value="Genomic_DNA"/>
</dbReference>
<keyword evidence="1" id="KW-0472">Membrane</keyword>
<name>A0A1L3MMY2_9BACI</name>
<dbReference type="Proteomes" id="UP000181936">
    <property type="component" value="Chromosome"/>
</dbReference>
<accession>A0A1L3MMY2</accession>
<organism evidence="2 3">
    <name type="scientific">Bacillus weihaiensis</name>
    <dbReference type="NCBI Taxonomy" id="1547283"/>
    <lineage>
        <taxon>Bacteria</taxon>
        <taxon>Bacillati</taxon>
        <taxon>Bacillota</taxon>
        <taxon>Bacilli</taxon>
        <taxon>Bacillales</taxon>
        <taxon>Bacillaceae</taxon>
        <taxon>Bacillus</taxon>
    </lineage>
</organism>
<evidence type="ECO:0000313" key="2">
    <source>
        <dbReference type="EMBL" id="APH03709.1"/>
    </source>
</evidence>
<dbReference type="RefSeq" id="WP_072578497.1">
    <property type="nucleotide sequence ID" value="NZ_CP016020.1"/>
</dbReference>
<dbReference type="NCBIfam" id="NF041644">
    <property type="entry name" value="CBO0543_fam"/>
    <property type="match status" value="1"/>
</dbReference>
<keyword evidence="3" id="KW-1185">Reference proteome</keyword>
<dbReference type="InterPro" id="IPR048147">
    <property type="entry name" value="CBO0543-like"/>
</dbReference>
<dbReference type="AlphaFoldDB" id="A0A1L3MMY2"/>
<feature type="transmembrane region" description="Helical" evidence="1">
    <location>
        <begin position="30"/>
        <end position="48"/>
    </location>
</feature>
<keyword evidence="1" id="KW-0812">Transmembrane</keyword>
<evidence type="ECO:0000256" key="1">
    <source>
        <dbReference type="SAM" id="Phobius"/>
    </source>
</evidence>
<dbReference type="KEGG" id="bwh:A9C19_02450"/>
<dbReference type="STRING" id="1547283.A9C19_02450"/>
<feature type="transmembrane region" description="Helical" evidence="1">
    <location>
        <begin position="69"/>
        <end position="87"/>
    </location>
</feature>